<name>A0A8J3YLX6_9ACTN</name>
<dbReference type="InterPro" id="IPR001647">
    <property type="entry name" value="HTH_TetR"/>
</dbReference>
<dbReference type="SUPFAM" id="SSF48498">
    <property type="entry name" value="Tetracyclin repressor-like, C-terminal domain"/>
    <property type="match status" value="1"/>
</dbReference>
<protein>
    <submittedName>
        <fullName evidence="4">TetR family transcriptional regulator</fullName>
    </submittedName>
</protein>
<dbReference type="PANTHER" id="PTHR30055">
    <property type="entry name" value="HTH-TYPE TRANSCRIPTIONAL REGULATOR RUTR"/>
    <property type="match status" value="1"/>
</dbReference>
<keyword evidence="1 2" id="KW-0238">DNA-binding</keyword>
<feature type="DNA-binding region" description="H-T-H motif" evidence="2">
    <location>
        <begin position="28"/>
        <end position="47"/>
    </location>
</feature>
<evidence type="ECO:0000256" key="1">
    <source>
        <dbReference type="ARBA" id="ARBA00023125"/>
    </source>
</evidence>
<dbReference type="Gene3D" id="1.10.357.10">
    <property type="entry name" value="Tetracycline Repressor, domain 2"/>
    <property type="match status" value="1"/>
</dbReference>
<gene>
    <name evidence="4" type="ORF">Val02_31670</name>
</gene>
<comment type="caution">
    <text evidence="4">The sequence shown here is derived from an EMBL/GenBank/DDBJ whole genome shotgun (WGS) entry which is preliminary data.</text>
</comment>
<evidence type="ECO:0000313" key="5">
    <source>
        <dbReference type="Proteomes" id="UP000619260"/>
    </source>
</evidence>
<dbReference type="InterPro" id="IPR009057">
    <property type="entry name" value="Homeodomain-like_sf"/>
</dbReference>
<dbReference type="Pfam" id="PF00440">
    <property type="entry name" value="TetR_N"/>
    <property type="match status" value="1"/>
</dbReference>
<accession>A0A8J3YLX6</accession>
<feature type="domain" description="HTH tetR-type" evidence="3">
    <location>
        <begin position="5"/>
        <end position="65"/>
    </location>
</feature>
<dbReference type="InterPro" id="IPR032551">
    <property type="entry name" value="BscR_C"/>
</dbReference>
<dbReference type="Pfam" id="PF16295">
    <property type="entry name" value="TetR_C_10"/>
    <property type="match status" value="1"/>
</dbReference>
<dbReference type="PANTHER" id="PTHR30055:SF207">
    <property type="entry name" value="HTH-TYPE TRANSCRIPTIONAL REPRESSOR FATR"/>
    <property type="match status" value="1"/>
</dbReference>
<reference evidence="4" key="1">
    <citation type="submission" date="2021-01" db="EMBL/GenBank/DDBJ databases">
        <title>Whole genome shotgun sequence of Virgisporangium aliadipatigenens NBRC 105644.</title>
        <authorList>
            <person name="Komaki H."/>
            <person name="Tamura T."/>
        </authorList>
    </citation>
    <scope>NUCLEOTIDE SEQUENCE</scope>
    <source>
        <strain evidence="4">NBRC 105644</strain>
    </source>
</reference>
<proteinExistence type="predicted"/>
<dbReference type="InterPro" id="IPR050109">
    <property type="entry name" value="HTH-type_TetR-like_transc_reg"/>
</dbReference>
<dbReference type="PRINTS" id="PR00455">
    <property type="entry name" value="HTHTETR"/>
</dbReference>
<dbReference type="GO" id="GO:0003700">
    <property type="term" value="F:DNA-binding transcription factor activity"/>
    <property type="evidence" value="ECO:0007669"/>
    <property type="project" value="TreeGrafter"/>
</dbReference>
<dbReference type="InterPro" id="IPR036271">
    <property type="entry name" value="Tet_transcr_reg_TetR-rel_C_sf"/>
</dbReference>
<dbReference type="EMBL" id="BOPF01000009">
    <property type="protein sequence ID" value="GIJ46281.1"/>
    <property type="molecule type" value="Genomic_DNA"/>
</dbReference>
<dbReference type="AlphaFoldDB" id="A0A8J3YLX6"/>
<organism evidence="4 5">
    <name type="scientific">Virgisporangium aliadipatigenens</name>
    <dbReference type="NCBI Taxonomy" id="741659"/>
    <lineage>
        <taxon>Bacteria</taxon>
        <taxon>Bacillati</taxon>
        <taxon>Actinomycetota</taxon>
        <taxon>Actinomycetes</taxon>
        <taxon>Micromonosporales</taxon>
        <taxon>Micromonosporaceae</taxon>
        <taxon>Virgisporangium</taxon>
    </lineage>
</organism>
<dbReference type="SUPFAM" id="SSF46689">
    <property type="entry name" value="Homeodomain-like"/>
    <property type="match status" value="1"/>
</dbReference>
<evidence type="ECO:0000256" key="2">
    <source>
        <dbReference type="PROSITE-ProRule" id="PRU00335"/>
    </source>
</evidence>
<evidence type="ECO:0000259" key="3">
    <source>
        <dbReference type="PROSITE" id="PS50977"/>
    </source>
</evidence>
<dbReference type="PROSITE" id="PS50977">
    <property type="entry name" value="HTH_TETR_2"/>
    <property type="match status" value="1"/>
</dbReference>
<dbReference type="GO" id="GO:0000976">
    <property type="term" value="F:transcription cis-regulatory region binding"/>
    <property type="evidence" value="ECO:0007669"/>
    <property type="project" value="TreeGrafter"/>
</dbReference>
<dbReference type="RefSeq" id="WP_203899789.1">
    <property type="nucleotide sequence ID" value="NZ_BOPF01000009.1"/>
</dbReference>
<evidence type="ECO:0000313" key="4">
    <source>
        <dbReference type="EMBL" id="GIJ46281.1"/>
    </source>
</evidence>
<dbReference type="Proteomes" id="UP000619260">
    <property type="component" value="Unassembled WGS sequence"/>
</dbReference>
<keyword evidence="5" id="KW-1185">Reference proteome</keyword>
<sequence length="191" mass="20853">MTQPREVREAIMSAALVVFTEYTYGGTAMAPLAERAGVAVGSIYRHFPSKEALGNAVYRRWKTRLGAHVIDSVAADVADEPIRARFGRMWRGMVAFAVEHPDAFAFLELQQHQSYLDAENAALTERIYAAAGELISAGQARGEIRPGDPTVLMSLAYGAFIGMCASMRGSGLDEERLALSENAVWDLLRCP</sequence>